<proteinExistence type="predicted"/>
<reference evidence="1 2" key="1">
    <citation type="submission" date="2024-09" db="EMBL/GenBank/DDBJ databases">
        <title>Floridaenema gen nov. (Aerosakkonemataceae, Aerosakkonematales ord. nov., Cyanobacteria) from benthic tropical and subtropical fresh waters, with the description of four new species.</title>
        <authorList>
            <person name="Moretto J.A."/>
            <person name="Berthold D.E."/>
            <person name="Lefler F.W."/>
            <person name="Huang I.-S."/>
            <person name="Laughinghouse H. IV."/>
        </authorList>
    </citation>
    <scope>NUCLEOTIDE SEQUENCE [LARGE SCALE GENOMIC DNA]</scope>
    <source>
        <strain evidence="1 2">BLCC-F46</strain>
    </source>
</reference>
<gene>
    <name evidence="1" type="ORF">ACE1CC_25275</name>
</gene>
<dbReference type="Proteomes" id="UP001576774">
    <property type="component" value="Unassembled WGS sequence"/>
</dbReference>
<protein>
    <submittedName>
        <fullName evidence="1">TAXI family TRAP transporter solute-binding subunit</fullName>
    </submittedName>
</protein>
<accession>A0ABV4XCB8</accession>
<dbReference type="PANTHER" id="PTHR42941:SF1">
    <property type="entry name" value="SLL1037 PROTEIN"/>
    <property type="match status" value="1"/>
</dbReference>
<dbReference type="PANTHER" id="PTHR42941">
    <property type="entry name" value="SLL1037 PROTEIN"/>
    <property type="match status" value="1"/>
</dbReference>
<dbReference type="EMBL" id="JBHFNQ010000197">
    <property type="protein sequence ID" value="MFB2880176.1"/>
    <property type="molecule type" value="Genomic_DNA"/>
</dbReference>
<dbReference type="Pfam" id="PF16868">
    <property type="entry name" value="NMT1_3"/>
    <property type="match status" value="1"/>
</dbReference>
<name>A0ABV4XCB8_9CYAN</name>
<evidence type="ECO:0000313" key="1">
    <source>
        <dbReference type="EMBL" id="MFB2880176.1"/>
    </source>
</evidence>
<sequence length="326" mass="35605">MKKLFGLFFVALLTALMLILGNSVLEKSVTAQEAISILTAGKNSFYYQAASELQNSLKDSGFSLNIKESSGSSENLEQLGKGDSDLAFAQQDAMLLLRNLTDQNLAQLANNINVFAPINNEAIHIIVNPNSNIKDVKDLAGKRVAVGPEKSGTYISAILLYQISDLDVTAEQIIPMEVAEGIDKVSKGELDAAFYTAAVGAPLLKKINAQQGAKIKLLSLDQQFFQENQKELVGDTVLYSPIKITAKTYPWQKQEVNTISTSSFLYVNKSLEPQKAYNLAKAVYPKGAALKAKDTFWNEFSIAKAKSQVKAGLNYHPGVKKFLEES</sequence>
<dbReference type="RefSeq" id="WP_413273202.1">
    <property type="nucleotide sequence ID" value="NZ_JBHFNQ010000197.1"/>
</dbReference>
<dbReference type="NCBIfam" id="TIGR02122">
    <property type="entry name" value="TRAP_TAXI"/>
    <property type="match status" value="1"/>
</dbReference>
<comment type="caution">
    <text evidence="1">The sequence shown here is derived from an EMBL/GenBank/DDBJ whole genome shotgun (WGS) entry which is preliminary data.</text>
</comment>
<dbReference type="SUPFAM" id="SSF53850">
    <property type="entry name" value="Periplasmic binding protein-like II"/>
    <property type="match status" value="1"/>
</dbReference>
<dbReference type="InterPro" id="IPR011852">
    <property type="entry name" value="TRAP_TAXI"/>
</dbReference>
<dbReference type="Gene3D" id="3.40.190.10">
    <property type="entry name" value="Periplasmic binding protein-like II"/>
    <property type="match status" value="2"/>
</dbReference>
<evidence type="ECO:0000313" key="2">
    <source>
        <dbReference type="Proteomes" id="UP001576774"/>
    </source>
</evidence>
<organism evidence="1 2">
    <name type="scientific">Floridaenema aerugineum BLCC-F46</name>
    <dbReference type="NCBI Taxonomy" id="3153654"/>
    <lineage>
        <taxon>Bacteria</taxon>
        <taxon>Bacillati</taxon>
        <taxon>Cyanobacteriota</taxon>
        <taxon>Cyanophyceae</taxon>
        <taxon>Oscillatoriophycideae</taxon>
        <taxon>Aerosakkonematales</taxon>
        <taxon>Aerosakkonemataceae</taxon>
        <taxon>Floridanema</taxon>
        <taxon>Floridanema aerugineum</taxon>
    </lineage>
</organism>
<keyword evidence="2" id="KW-1185">Reference proteome</keyword>